<keyword evidence="3" id="KW-1185">Reference proteome</keyword>
<evidence type="ECO:0000313" key="3">
    <source>
        <dbReference type="Proteomes" id="UP000233551"/>
    </source>
</evidence>
<proteinExistence type="predicted"/>
<dbReference type="Proteomes" id="UP000233551">
    <property type="component" value="Unassembled WGS sequence"/>
</dbReference>
<reference evidence="2 3" key="1">
    <citation type="submission" date="2017-11" db="EMBL/GenBank/DDBJ databases">
        <title>De-novo sequencing of pomegranate (Punica granatum L.) genome.</title>
        <authorList>
            <person name="Akparov Z."/>
            <person name="Amiraslanov A."/>
            <person name="Hajiyeva S."/>
            <person name="Abbasov M."/>
            <person name="Kaur K."/>
            <person name="Hamwieh A."/>
            <person name="Solovyev V."/>
            <person name="Salamov A."/>
            <person name="Braich B."/>
            <person name="Kosarev P."/>
            <person name="Mahmoud A."/>
            <person name="Hajiyev E."/>
            <person name="Babayeva S."/>
            <person name="Izzatullayeva V."/>
            <person name="Mammadov A."/>
            <person name="Mammadov A."/>
            <person name="Sharifova S."/>
            <person name="Ojaghi J."/>
            <person name="Eynullazada K."/>
            <person name="Bayramov B."/>
            <person name="Abdulazimova A."/>
            <person name="Shahmuradov I."/>
        </authorList>
    </citation>
    <scope>NUCLEOTIDE SEQUENCE [LARGE SCALE GENOMIC DNA]</scope>
    <source>
        <strain evidence="3">cv. AG2017</strain>
        <tissue evidence="2">Leaf</tissue>
    </source>
</reference>
<accession>A0A2I0KV19</accession>
<name>A0A2I0KV19_PUNGR</name>
<protein>
    <submittedName>
        <fullName evidence="2">Uncharacterized protein</fullName>
    </submittedName>
</protein>
<evidence type="ECO:0000313" key="2">
    <source>
        <dbReference type="EMBL" id="PKI72317.1"/>
    </source>
</evidence>
<dbReference type="EMBL" id="PGOL01000329">
    <property type="protein sequence ID" value="PKI72317.1"/>
    <property type="molecule type" value="Genomic_DNA"/>
</dbReference>
<gene>
    <name evidence="2" type="ORF">CRG98_007297</name>
</gene>
<evidence type="ECO:0000256" key="1">
    <source>
        <dbReference type="SAM" id="MobiDB-lite"/>
    </source>
</evidence>
<organism evidence="2 3">
    <name type="scientific">Punica granatum</name>
    <name type="common">Pomegranate</name>
    <dbReference type="NCBI Taxonomy" id="22663"/>
    <lineage>
        <taxon>Eukaryota</taxon>
        <taxon>Viridiplantae</taxon>
        <taxon>Streptophyta</taxon>
        <taxon>Embryophyta</taxon>
        <taxon>Tracheophyta</taxon>
        <taxon>Spermatophyta</taxon>
        <taxon>Magnoliopsida</taxon>
        <taxon>eudicotyledons</taxon>
        <taxon>Gunneridae</taxon>
        <taxon>Pentapetalae</taxon>
        <taxon>rosids</taxon>
        <taxon>malvids</taxon>
        <taxon>Myrtales</taxon>
        <taxon>Lythraceae</taxon>
        <taxon>Punica</taxon>
    </lineage>
</organism>
<feature type="region of interest" description="Disordered" evidence="1">
    <location>
        <begin position="95"/>
        <end position="114"/>
    </location>
</feature>
<sequence length="114" mass="12091">MGHLGERLKREDWRRDEASTLATTLRAEVVEGLTPLGNPIRDVVAGCSALTPGSGAPTPFSKEILVEISLEKGVGGSPFSKEILFESPQKRECEHSYPSGARLQAGSELAGASV</sequence>
<dbReference type="AlphaFoldDB" id="A0A2I0KV19"/>
<comment type="caution">
    <text evidence="2">The sequence shown here is derived from an EMBL/GenBank/DDBJ whole genome shotgun (WGS) entry which is preliminary data.</text>
</comment>